<dbReference type="InterPro" id="IPR004206">
    <property type="entry name" value="mRNA_triPase_Cet1"/>
</dbReference>
<evidence type="ECO:0000256" key="2">
    <source>
        <dbReference type="ARBA" id="ARBA00004123"/>
    </source>
</evidence>
<dbReference type="OrthoDB" id="272147at2759"/>
<evidence type="ECO:0000256" key="7">
    <source>
        <dbReference type="ARBA" id="ARBA00047740"/>
    </source>
</evidence>
<feature type="region of interest" description="Disordered" evidence="9">
    <location>
        <begin position="40"/>
        <end position="62"/>
    </location>
</feature>
<dbReference type="InterPro" id="IPR040343">
    <property type="entry name" value="Cet1/Ctl1"/>
</dbReference>
<dbReference type="Pfam" id="PF02940">
    <property type="entry name" value="mRNA_triPase"/>
    <property type="match status" value="1"/>
</dbReference>
<dbReference type="PANTHER" id="PTHR28118:SF1">
    <property type="entry name" value="POLYNUCLEOTIDE 5'-TRIPHOSPHATASE CTL1-RELATED"/>
    <property type="match status" value="1"/>
</dbReference>
<evidence type="ECO:0000313" key="12">
    <source>
        <dbReference type="Proteomes" id="UP000193467"/>
    </source>
</evidence>
<protein>
    <recommendedName>
        <fullName evidence="8">mRNA-capping enzyme subunit beta</fullName>
        <ecNumber evidence="8">3.6.1.74</ecNumber>
    </recommendedName>
    <alternativeName>
        <fullName evidence="8">mRNA 5'-phosphatase</fullName>
    </alternativeName>
    <alternativeName>
        <fullName evidence="8">mRNA 5'-triphosphate monophosphatase</fullName>
    </alternativeName>
</protein>
<dbReference type="CDD" id="cd07470">
    <property type="entry name" value="CYTH-like_mRNA_RTPase"/>
    <property type="match status" value="1"/>
</dbReference>
<evidence type="ECO:0000256" key="3">
    <source>
        <dbReference type="ARBA" id="ARBA00006345"/>
    </source>
</evidence>
<evidence type="ECO:0000256" key="5">
    <source>
        <dbReference type="ARBA" id="ARBA00022801"/>
    </source>
</evidence>
<dbReference type="AlphaFoldDB" id="A0A1Y2DP25"/>
<keyword evidence="12" id="KW-1185">Reference proteome</keyword>
<dbReference type="InterPro" id="IPR033469">
    <property type="entry name" value="CYTH-like_dom_sf"/>
</dbReference>
<evidence type="ECO:0000256" key="4">
    <source>
        <dbReference type="ARBA" id="ARBA00022664"/>
    </source>
</evidence>
<dbReference type="PANTHER" id="PTHR28118">
    <property type="entry name" value="POLYNUCLEOTIDE 5'-TRIPHOSPHATASE-RELATED"/>
    <property type="match status" value="1"/>
</dbReference>
<dbReference type="InParanoid" id="A0A1Y2DP25"/>
<evidence type="ECO:0000259" key="10">
    <source>
        <dbReference type="Pfam" id="PF02940"/>
    </source>
</evidence>
<dbReference type="STRING" id="106004.A0A1Y2DP25"/>
<comment type="subcellular location">
    <subcellularLocation>
        <location evidence="2 8">Nucleus</location>
    </subcellularLocation>
</comment>
<evidence type="ECO:0000256" key="6">
    <source>
        <dbReference type="ARBA" id="ARBA00023242"/>
    </source>
</evidence>
<comment type="catalytic activity">
    <reaction evidence="7">
        <text>a 5'-end triphospho-ribonucleoside in mRNA + H2O = a 5'-end diphospho-ribonucleoside in mRNA + phosphate + H(+)</text>
        <dbReference type="Rhea" id="RHEA:67004"/>
        <dbReference type="Rhea" id="RHEA-COMP:17164"/>
        <dbReference type="Rhea" id="RHEA-COMP:17165"/>
        <dbReference type="ChEBI" id="CHEBI:15377"/>
        <dbReference type="ChEBI" id="CHEBI:15378"/>
        <dbReference type="ChEBI" id="CHEBI:43474"/>
        <dbReference type="ChEBI" id="CHEBI:167616"/>
        <dbReference type="ChEBI" id="CHEBI:167618"/>
        <dbReference type="EC" id="3.6.1.74"/>
    </reaction>
    <physiologicalReaction direction="left-to-right" evidence="7">
        <dbReference type="Rhea" id="RHEA:67005"/>
    </physiologicalReaction>
</comment>
<sequence>MTINQHKSFNHLLNSRVEEAAHPEYKDAVVRYMHTREVDSFHDVPSPTGSGPKRKVRVTRDQKDPSKVLRVVEKTRIADMNIFSPKRLFDWRISVSVEVPEPSLPPTPSLLTRSKDRISYSHQLFTVDLTQVSQPATPDQQGKPTLHELEIEFKDARVLLAEAAKEERGEENQYLEMVQVFLNNVRMLIRNASDP</sequence>
<keyword evidence="6 8" id="KW-0539">Nucleus</keyword>
<dbReference type="InterPro" id="IPR037009">
    <property type="entry name" value="mRNA_triPase_Cet1_sf"/>
</dbReference>
<comment type="caution">
    <text evidence="11">The sequence shown here is derived from an EMBL/GenBank/DDBJ whole genome shotgun (WGS) entry which is preliminary data.</text>
</comment>
<dbReference type="GO" id="GO:0006370">
    <property type="term" value="P:7-methylguanosine mRNA capping"/>
    <property type="evidence" value="ECO:0007669"/>
    <property type="project" value="UniProtKB-UniRule"/>
</dbReference>
<accession>A0A1Y2DP25</accession>
<comment type="subunit">
    <text evidence="8">Heterodimer. The mRNA-capping enzyme is composed of two separate chains alpha and beta, respectively a mRNA guanylyltransferase and an mRNA 5'-triphosphate monophosphatase.</text>
</comment>
<dbReference type="EC" id="3.6.1.74" evidence="8"/>
<evidence type="ECO:0000256" key="8">
    <source>
        <dbReference type="RuleBase" id="RU367053"/>
    </source>
</evidence>
<keyword evidence="5 8" id="KW-0378">Hydrolase</keyword>
<keyword evidence="8" id="KW-0506">mRNA capping</keyword>
<comment type="similarity">
    <text evidence="3 8">Belongs to the fungal TPase family.</text>
</comment>
<dbReference type="GO" id="GO:0140818">
    <property type="term" value="F:mRNA 5'-triphosphate monophosphatase activity"/>
    <property type="evidence" value="ECO:0007669"/>
    <property type="project" value="UniProtKB-EC"/>
</dbReference>
<evidence type="ECO:0000256" key="1">
    <source>
        <dbReference type="ARBA" id="ARBA00001946"/>
    </source>
</evidence>
<comment type="cofactor">
    <cofactor evidence="1 8">
        <name>Mg(2+)</name>
        <dbReference type="ChEBI" id="CHEBI:18420"/>
    </cofactor>
</comment>
<reference evidence="11 12" key="1">
    <citation type="submission" date="2016-07" db="EMBL/GenBank/DDBJ databases">
        <title>Pervasive Adenine N6-methylation of Active Genes in Fungi.</title>
        <authorList>
            <consortium name="DOE Joint Genome Institute"/>
            <person name="Mondo S.J."/>
            <person name="Dannebaum R.O."/>
            <person name="Kuo R.C."/>
            <person name="Labutti K."/>
            <person name="Haridas S."/>
            <person name="Kuo A."/>
            <person name="Salamov A."/>
            <person name="Ahrendt S.R."/>
            <person name="Lipzen A."/>
            <person name="Sullivan W."/>
            <person name="Andreopoulos W.B."/>
            <person name="Clum A."/>
            <person name="Lindquist E."/>
            <person name="Daum C."/>
            <person name="Ramamoorthy G.K."/>
            <person name="Gryganskyi A."/>
            <person name="Culley D."/>
            <person name="Magnuson J.K."/>
            <person name="James T.Y."/>
            <person name="O'Malley M.A."/>
            <person name="Stajich J.E."/>
            <person name="Spatafora J.W."/>
            <person name="Visel A."/>
            <person name="Grigoriev I.V."/>
        </authorList>
    </citation>
    <scope>NUCLEOTIDE SEQUENCE [LARGE SCALE GENOMIC DNA]</scope>
    <source>
        <strain evidence="11 12">62-1032</strain>
    </source>
</reference>
<dbReference type="GO" id="GO:0004651">
    <property type="term" value="F:polynucleotide 5'-phosphatase activity"/>
    <property type="evidence" value="ECO:0007669"/>
    <property type="project" value="UniProtKB-UniRule"/>
</dbReference>
<dbReference type="FunCoup" id="A0A1Y2DP25">
    <property type="interactions" value="35"/>
</dbReference>
<gene>
    <name evidence="11" type="ORF">BCR35DRAFT_355209</name>
</gene>
<organism evidence="11 12">
    <name type="scientific">Leucosporidium creatinivorum</name>
    <dbReference type="NCBI Taxonomy" id="106004"/>
    <lineage>
        <taxon>Eukaryota</taxon>
        <taxon>Fungi</taxon>
        <taxon>Dikarya</taxon>
        <taxon>Basidiomycota</taxon>
        <taxon>Pucciniomycotina</taxon>
        <taxon>Microbotryomycetes</taxon>
        <taxon>Leucosporidiales</taxon>
        <taxon>Leucosporidium</taxon>
    </lineage>
</organism>
<comment type="function">
    <text evidence="8">First step of mRNA capping. Converts the 5'-triphosphate end of a nascent mRNA chain into a diphosphate end.</text>
</comment>
<dbReference type="GO" id="GO:0031533">
    <property type="term" value="C:mRNA capping enzyme complex"/>
    <property type="evidence" value="ECO:0007669"/>
    <property type="project" value="UniProtKB-UniRule"/>
</dbReference>
<feature type="domain" description="mRNA triphosphatase Cet1-like" evidence="10">
    <location>
        <begin position="1"/>
        <end position="153"/>
    </location>
</feature>
<proteinExistence type="inferred from homology"/>
<dbReference type="Gene3D" id="3.20.100.10">
    <property type="entry name" value="mRNA triphosphatase Cet1-like"/>
    <property type="match status" value="1"/>
</dbReference>
<evidence type="ECO:0000313" key="11">
    <source>
        <dbReference type="EMBL" id="ORY61043.1"/>
    </source>
</evidence>
<dbReference type="SUPFAM" id="SSF55154">
    <property type="entry name" value="CYTH-like phosphatases"/>
    <property type="match status" value="1"/>
</dbReference>
<name>A0A1Y2DP25_9BASI</name>
<dbReference type="EMBL" id="MCGR01000073">
    <property type="protein sequence ID" value="ORY61043.1"/>
    <property type="molecule type" value="Genomic_DNA"/>
</dbReference>
<keyword evidence="4 8" id="KW-0507">mRNA processing</keyword>
<dbReference type="Proteomes" id="UP000193467">
    <property type="component" value="Unassembled WGS sequence"/>
</dbReference>
<evidence type="ECO:0000256" key="9">
    <source>
        <dbReference type="SAM" id="MobiDB-lite"/>
    </source>
</evidence>